<keyword evidence="6 7" id="KW-0472">Membrane</keyword>
<evidence type="ECO:0000313" key="11">
    <source>
        <dbReference type="Proteomes" id="UP000321578"/>
    </source>
</evidence>
<dbReference type="Pfam" id="PF21082">
    <property type="entry name" value="MS_channel_3rd"/>
    <property type="match status" value="1"/>
</dbReference>
<evidence type="ECO:0000259" key="8">
    <source>
        <dbReference type="Pfam" id="PF00924"/>
    </source>
</evidence>
<evidence type="ECO:0000256" key="4">
    <source>
        <dbReference type="ARBA" id="ARBA00022692"/>
    </source>
</evidence>
<sequence length="376" mass="42386">MEQFLETYKPHLITAVVIIGAYLMLRLLTNLLHKWLLKKEFQKIPDASRRPINLVKRVLNVLWLILGCIALSSIFVDREKDAALTAYFKLAGYLGFLAVLTIVAATAVNVWFKVKIKEKIENEFDPTSYKFLRYVVVFIICFVGILFGLLAFPSLRGVAQTALGGAGVIALIAGVASQEALSNLVGGVFIISFKPFKIGDIVKVTDTMVGRVTDITLRHTVIRNFENKMIVIPNAIINKEKLINYDLGELKCCEHVEIEIAFDSDIDLAKKILQNECEKHPLIYDNRTLLEKKDGKAMVRTALIKLNDSSMTIRAWAWSENFTNSFALKCDVFESVVKRFAKEGVEIPYPYRSLVFKQTLANEGEDEQAETKAQTK</sequence>
<dbReference type="Gene3D" id="2.30.30.60">
    <property type="match status" value="1"/>
</dbReference>
<keyword evidence="3" id="KW-1003">Cell membrane</keyword>
<dbReference type="InterPro" id="IPR049278">
    <property type="entry name" value="MS_channel_C"/>
</dbReference>
<dbReference type="GO" id="GO:0005886">
    <property type="term" value="C:plasma membrane"/>
    <property type="evidence" value="ECO:0007669"/>
    <property type="project" value="UniProtKB-SubCell"/>
</dbReference>
<dbReference type="OrthoDB" id="9809206at2"/>
<dbReference type="Gene3D" id="1.10.287.1260">
    <property type="match status" value="1"/>
</dbReference>
<feature type="transmembrane region" description="Helical" evidence="7">
    <location>
        <begin position="12"/>
        <end position="37"/>
    </location>
</feature>
<dbReference type="RefSeq" id="WP_147085305.1">
    <property type="nucleotide sequence ID" value="NZ_VORM01000002.1"/>
</dbReference>
<dbReference type="InterPro" id="IPR006685">
    <property type="entry name" value="MscS_channel_2nd"/>
</dbReference>
<accession>A0A5C6ZL57</accession>
<dbReference type="PANTHER" id="PTHR30221:SF1">
    <property type="entry name" value="SMALL-CONDUCTANCE MECHANOSENSITIVE CHANNEL"/>
    <property type="match status" value="1"/>
</dbReference>
<gene>
    <name evidence="10" type="ORF">ESY86_04105</name>
</gene>
<comment type="similarity">
    <text evidence="2">Belongs to the MscS (TC 1.A.23) family.</text>
</comment>
<keyword evidence="11" id="KW-1185">Reference proteome</keyword>
<dbReference type="InterPro" id="IPR010920">
    <property type="entry name" value="LSM_dom_sf"/>
</dbReference>
<comment type="subcellular location">
    <subcellularLocation>
        <location evidence="1">Cell membrane</location>
        <topology evidence="1">Multi-pass membrane protein</topology>
    </subcellularLocation>
</comment>
<evidence type="ECO:0000256" key="6">
    <source>
        <dbReference type="ARBA" id="ARBA00023136"/>
    </source>
</evidence>
<evidence type="ECO:0000256" key="5">
    <source>
        <dbReference type="ARBA" id="ARBA00022989"/>
    </source>
</evidence>
<feature type="transmembrane region" description="Helical" evidence="7">
    <location>
        <begin position="131"/>
        <end position="152"/>
    </location>
</feature>
<protein>
    <submittedName>
        <fullName evidence="10">Mechanosensitive ion channel family protein</fullName>
    </submittedName>
</protein>
<evidence type="ECO:0000256" key="2">
    <source>
        <dbReference type="ARBA" id="ARBA00008017"/>
    </source>
</evidence>
<dbReference type="InterPro" id="IPR011066">
    <property type="entry name" value="MscS_channel_C_sf"/>
</dbReference>
<dbReference type="Proteomes" id="UP000321578">
    <property type="component" value="Unassembled WGS sequence"/>
</dbReference>
<organism evidence="10 11">
    <name type="scientific">Subsaximicrobium wynnwilliamsii</name>
    <dbReference type="NCBI Taxonomy" id="291179"/>
    <lineage>
        <taxon>Bacteria</taxon>
        <taxon>Pseudomonadati</taxon>
        <taxon>Bacteroidota</taxon>
        <taxon>Flavobacteriia</taxon>
        <taxon>Flavobacteriales</taxon>
        <taxon>Flavobacteriaceae</taxon>
        <taxon>Subsaximicrobium</taxon>
    </lineage>
</organism>
<evidence type="ECO:0000256" key="7">
    <source>
        <dbReference type="SAM" id="Phobius"/>
    </source>
</evidence>
<feature type="domain" description="Mechanosensitive ion channel MscS" evidence="8">
    <location>
        <begin position="180"/>
        <end position="245"/>
    </location>
</feature>
<feature type="transmembrane region" description="Helical" evidence="7">
    <location>
        <begin position="88"/>
        <end position="111"/>
    </location>
</feature>
<dbReference type="AlphaFoldDB" id="A0A5C6ZL57"/>
<evidence type="ECO:0000256" key="1">
    <source>
        <dbReference type="ARBA" id="ARBA00004651"/>
    </source>
</evidence>
<dbReference type="Pfam" id="PF00924">
    <property type="entry name" value="MS_channel_2nd"/>
    <property type="match status" value="1"/>
</dbReference>
<dbReference type="EMBL" id="VORO01000003">
    <property type="protein sequence ID" value="TXD90559.1"/>
    <property type="molecule type" value="Genomic_DNA"/>
</dbReference>
<feature type="domain" description="Mechanosensitive ion channel MscS C-terminal" evidence="9">
    <location>
        <begin position="256"/>
        <end position="347"/>
    </location>
</feature>
<dbReference type="InterPro" id="IPR045275">
    <property type="entry name" value="MscS_archaea/bacteria_type"/>
</dbReference>
<name>A0A5C6ZL57_9FLAO</name>
<comment type="caution">
    <text evidence="10">The sequence shown here is derived from an EMBL/GenBank/DDBJ whole genome shotgun (WGS) entry which is preliminary data.</text>
</comment>
<keyword evidence="4 7" id="KW-0812">Transmembrane</keyword>
<dbReference type="SUPFAM" id="SSF82689">
    <property type="entry name" value="Mechanosensitive channel protein MscS (YggB), C-terminal domain"/>
    <property type="match status" value="1"/>
</dbReference>
<proteinExistence type="inferred from homology"/>
<keyword evidence="5 7" id="KW-1133">Transmembrane helix</keyword>
<dbReference type="GO" id="GO:0008381">
    <property type="term" value="F:mechanosensitive monoatomic ion channel activity"/>
    <property type="evidence" value="ECO:0007669"/>
    <property type="project" value="InterPro"/>
</dbReference>
<evidence type="ECO:0000259" key="9">
    <source>
        <dbReference type="Pfam" id="PF21082"/>
    </source>
</evidence>
<evidence type="ECO:0000313" key="10">
    <source>
        <dbReference type="EMBL" id="TXD90559.1"/>
    </source>
</evidence>
<feature type="transmembrane region" description="Helical" evidence="7">
    <location>
        <begin position="58"/>
        <end position="76"/>
    </location>
</feature>
<dbReference type="PANTHER" id="PTHR30221">
    <property type="entry name" value="SMALL-CONDUCTANCE MECHANOSENSITIVE CHANNEL"/>
    <property type="match status" value="1"/>
</dbReference>
<dbReference type="SUPFAM" id="SSF50182">
    <property type="entry name" value="Sm-like ribonucleoproteins"/>
    <property type="match status" value="1"/>
</dbReference>
<reference evidence="10 11" key="1">
    <citation type="submission" date="2019-08" db="EMBL/GenBank/DDBJ databases">
        <title>Genomes of Subsaximicrobium wynnwilliamsii strains.</title>
        <authorList>
            <person name="Bowman J.P."/>
        </authorList>
    </citation>
    <scope>NUCLEOTIDE SEQUENCE [LARGE SCALE GENOMIC DNA]</scope>
    <source>
        <strain evidence="10 11">2-80-2</strain>
    </source>
</reference>
<evidence type="ECO:0000256" key="3">
    <source>
        <dbReference type="ARBA" id="ARBA00022475"/>
    </source>
</evidence>
<dbReference type="InterPro" id="IPR023408">
    <property type="entry name" value="MscS_beta-dom_sf"/>
</dbReference>
<dbReference type="Gene3D" id="3.30.70.100">
    <property type="match status" value="1"/>
</dbReference>